<gene>
    <name evidence="10" type="ORF">ACHAW5_002776</name>
</gene>
<evidence type="ECO:0000256" key="8">
    <source>
        <dbReference type="PROSITE-ProRule" id="PRU00282"/>
    </source>
</evidence>
<dbReference type="InterPro" id="IPR018108">
    <property type="entry name" value="MCP_transmembrane"/>
</dbReference>
<evidence type="ECO:0000256" key="4">
    <source>
        <dbReference type="ARBA" id="ARBA00022692"/>
    </source>
</evidence>
<evidence type="ECO:0000313" key="10">
    <source>
        <dbReference type="EMBL" id="KAL3762188.1"/>
    </source>
</evidence>
<dbReference type="Pfam" id="PF00153">
    <property type="entry name" value="Mito_carr"/>
    <property type="match status" value="3"/>
</dbReference>
<evidence type="ECO:0000256" key="6">
    <source>
        <dbReference type="ARBA" id="ARBA00022989"/>
    </source>
</evidence>
<name>A0ABD3MH32_9STRA</name>
<feature type="repeat" description="Solcar" evidence="8">
    <location>
        <begin position="229"/>
        <end position="319"/>
    </location>
</feature>
<evidence type="ECO:0000256" key="3">
    <source>
        <dbReference type="ARBA" id="ARBA00022448"/>
    </source>
</evidence>
<sequence length="326" mass="35278">MAAESKHLILAPTREAEIAADATPLTYRLVFGASAGMGAATFCHPLDVIRVQMQTEGVQYRNTMDAAAKIYSRAGLVEGLYAGVSAAYLRQWMYGSFRIGIYSYLLEQTQNQNEKMGLEKNDIPFSSKLAMGCCSGGIGSFIGTPSELALVRLSADSKLPPAERRNYANVVDCIVRISKEEGVTNLWRGVTPTVLRATVLSSAQLGVTSEIKGHLSNSGWFGHNGSWGYGLPMMFCSTLCSSFVANIVANPFDVIKSRMQNMSIDANGKAPYKSMSDCFVKSVKSEGFLVLWKGFTPAFVKLAPYTIISLTLADKLTKAVTGKDAL</sequence>
<feature type="repeat" description="Solcar" evidence="8">
    <location>
        <begin position="23"/>
        <end position="108"/>
    </location>
</feature>
<accession>A0ABD3MH32</accession>
<comment type="similarity">
    <text evidence="2 9">Belongs to the mitochondrial carrier (TC 2.A.29) family.</text>
</comment>
<keyword evidence="4 8" id="KW-0812">Transmembrane</keyword>
<dbReference type="InterPro" id="IPR050391">
    <property type="entry name" value="Mito_Metabolite_Transporter"/>
</dbReference>
<proteinExistence type="inferred from homology"/>
<protein>
    <recommendedName>
        <fullName evidence="12">Mitochondrial 2-oxoglutarate/malate carrier protein</fullName>
    </recommendedName>
</protein>
<evidence type="ECO:0000256" key="1">
    <source>
        <dbReference type="ARBA" id="ARBA00004141"/>
    </source>
</evidence>
<reference evidence="10 11" key="1">
    <citation type="submission" date="2024-10" db="EMBL/GenBank/DDBJ databases">
        <title>Updated reference genomes for cyclostephanoid diatoms.</title>
        <authorList>
            <person name="Roberts W.R."/>
            <person name="Alverson A.J."/>
        </authorList>
    </citation>
    <scope>NUCLEOTIDE SEQUENCE [LARGE SCALE GENOMIC DNA]</scope>
    <source>
        <strain evidence="10 11">AJA276-08</strain>
    </source>
</reference>
<keyword evidence="6" id="KW-1133">Transmembrane helix</keyword>
<dbReference type="PROSITE" id="PS50920">
    <property type="entry name" value="SOLCAR"/>
    <property type="match status" value="3"/>
</dbReference>
<evidence type="ECO:0000256" key="9">
    <source>
        <dbReference type="RuleBase" id="RU000488"/>
    </source>
</evidence>
<dbReference type="Gene3D" id="1.50.40.10">
    <property type="entry name" value="Mitochondrial carrier domain"/>
    <property type="match status" value="1"/>
</dbReference>
<evidence type="ECO:0000256" key="7">
    <source>
        <dbReference type="ARBA" id="ARBA00023136"/>
    </source>
</evidence>
<evidence type="ECO:0000256" key="2">
    <source>
        <dbReference type="ARBA" id="ARBA00006375"/>
    </source>
</evidence>
<feature type="repeat" description="Solcar" evidence="8">
    <location>
        <begin position="123"/>
        <end position="214"/>
    </location>
</feature>
<dbReference type="PANTHER" id="PTHR45618">
    <property type="entry name" value="MITOCHONDRIAL DICARBOXYLATE CARRIER-RELATED"/>
    <property type="match status" value="1"/>
</dbReference>
<keyword evidence="7 8" id="KW-0472">Membrane</keyword>
<keyword evidence="5" id="KW-0677">Repeat</keyword>
<dbReference type="SUPFAM" id="SSF103506">
    <property type="entry name" value="Mitochondrial carrier"/>
    <property type="match status" value="1"/>
</dbReference>
<comment type="caution">
    <text evidence="10">The sequence shown here is derived from an EMBL/GenBank/DDBJ whole genome shotgun (WGS) entry which is preliminary data.</text>
</comment>
<dbReference type="EMBL" id="JALLAZ020001834">
    <property type="protein sequence ID" value="KAL3762188.1"/>
    <property type="molecule type" value="Genomic_DNA"/>
</dbReference>
<dbReference type="AlphaFoldDB" id="A0ABD3MH32"/>
<evidence type="ECO:0008006" key="12">
    <source>
        <dbReference type="Google" id="ProtNLM"/>
    </source>
</evidence>
<keyword evidence="3 9" id="KW-0813">Transport</keyword>
<keyword evidence="11" id="KW-1185">Reference proteome</keyword>
<evidence type="ECO:0000313" key="11">
    <source>
        <dbReference type="Proteomes" id="UP001530315"/>
    </source>
</evidence>
<evidence type="ECO:0000256" key="5">
    <source>
        <dbReference type="ARBA" id="ARBA00022737"/>
    </source>
</evidence>
<dbReference type="Proteomes" id="UP001530315">
    <property type="component" value="Unassembled WGS sequence"/>
</dbReference>
<organism evidence="10 11">
    <name type="scientific">Stephanodiscus triporus</name>
    <dbReference type="NCBI Taxonomy" id="2934178"/>
    <lineage>
        <taxon>Eukaryota</taxon>
        <taxon>Sar</taxon>
        <taxon>Stramenopiles</taxon>
        <taxon>Ochrophyta</taxon>
        <taxon>Bacillariophyta</taxon>
        <taxon>Coscinodiscophyceae</taxon>
        <taxon>Thalassiosirophycidae</taxon>
        <taxon>Stephanodiscales</taxon>
        <taxon>Stephanodiscaceae</taxon>
        <taxon>Stephanodiscus</taxon>
    </lineage>
</organism>
<dbReference type="GO" id="GO:0016020">
    <property type="term" value="C:membrane"/>
    <property type="evidence" value="ECO:0007669"/>
    <property type="project" value="UniProtKB-SubCell"/>
</dbReference>
<comment type="subcellular location">
    <subcellularLocation>
        <location evidence="1">Membrane</location>
        <topology evidence="1">Multi-pass membrane protein</topology>
    </subcellularLocation>
</comment>
<dbReference type="InterPro" id="IPR023395">
    <property type="entry name" value="MCP_dom_sf"/>
</dbReference>